<evidence type="ECO:0000256" key="1">
    <source>
        <dbReference type="ARBA" id="ARBA00004651"/>
    </source>
</evidence>
<dbReference type="PANTHER" id="PTHR43478:SF1">
    <property type="entry name" value="NA+_H+ ANTIPORTER NHAC-LIKE C-TERMINAL DOMAIN-CONTAINING PROTEIN"/>
    <property type="match status" value="1"/>
</dbReference>
<keyword evidence="2" id="KW-1003">Cell membrane</keyword>
<feature type="domain" description="Na+/H+ antiporter NhaC-like C-terminal" evidence="7">
    <location>
        <begin position="160"/>
        <end position="464"/>
    </location>
</feature>
<feature type="transmembrane region" description="Helical" evidence="6">
    <location>
        <begin position="319"/>
        <end position="338"/>
    </location>
</feature>
<feature type="transmembrane region" description="Helical" evidence="6">
    <location>
        <begin position="197"/>
        <end position="216"/>
    </location>
</feature>
<comment type="subcellular location">
    <subcellularLocation>
        <location evidence="1">Cell membrane</location>
        <topology evidence="1">Multi-pass membrane protein</topology>
    </subcellularLocation>
</comment>
<dbReference type="AlphaFoldDB" id="A0AAW5BUY8"/>
<keyword evidence="4 6" id="KW-1133">Transmembrane helix</keyword>
<dbReference type="PANTHER" id="PTHR43478">
    <property type="entry name" value="NA+/H+ ANTIPORTER-RELATED"/>
    <property type="match status" value="1"/>
</dbReference>
<dbReference type="Pfam" id="PF03553">
    <property type="entry name" value="Na_H_antiporter"/>
    <property type="match status" value="1"/>
</dbReference>
<dbReference type="EMBL" id="JAKNGE010000011">
    <property type="protein sequence ID" value="MCG4745802.1"/>
    <property type="molecule type" value="Genomic_DNA"/>
</dbReference>
<evidence type="ECO:0000313" key="11">
    <source>
        <dbReference type="Proteomes" id="UP001299608"/>
    </source>
</evidence>
<keyword evidence="3 6" id="KW-0812">Transmembrane</keyword>
<evidence type="ECO:0000313" key="10">
    <source>
        <dbReference type="Proteomes" id="UP000669239"/>
    </source>
</evidence>
<feature type="transmembrane region" description="Helical" evidence="6">
    <location>
        <begin position="359"/>
        <end position="381"/>
    </location>
</feature>
<reference evidence="8" key="3">
    <citation type="submission" date="2022-01" db="EMBL/GenBank/DDBJ databases">
        <title>Collection of gut derived symbiotic bacterial strains cultured from healthy donors.</title>
        <authorList>
            <person name="Lin H."/>
            <person name="Kohout C."/>
            <person name="Waligurski E."/>
            <person name="Pamer E.G."/>
        </authorList>
    </citation>
    <scope>NUCLEOTIDE SEQUENCE</scope>
    <source>
        <strain evidence="8">DFI.6.55</strain>
    </source>
</reference>
<dbReference type="GO" id="GO:0005886">
    <property type="term" value="C:plasma membrane"/>
    <property type="evidence" value="ECO:0007669"/>
    <property type="project" value="UniProtKB-SubCell"/>
</dbReference>
<feature type="transmembrane region" description="Helical" evidence="6">
    <location>
        <begin position="245"/>
        <end position="268"/>
    </location>
</feature>
<evidence type="ECO:0000259" key="7">
    <source>
        <dbReference type="Pfam" id="PF03553"/>
    </source>
</evidence>
<comment type="caution">
    <text evidence="8">The sequence shown here is derived from an EMBL/GenBank/DDBJ whole genome shotgun (WGS) entry which is preliminary data.</text>
</comment>
<name>A0AAW5BUY8_9FIRM</name>
<protein>
    <submittedName>
        <fullName evidence="8">Na+/H+ antiporter NhaC family protein</fullName>
    </submittedName>
</protein>
<evidence type="ECO:0000256" key="4">
    <source>
        <dbReference type="ARBA" id="ARBA00022989"/>
    </source>
</evidence>
<dbReference type="InterPro" id="IPR018461">
    <property type="entry name" value="Na/H_Antiport_NhaC-like_C"/>
</dbReference>
<dbReference type="Proteomes" id="UP001299608">
    <property type="component" value="Unassembled WGS sequence"/>
</dbReference>
<dbReference type="Proteomes" id="UP000669239">
    <property type="component" value="Unassembled WGS sequence"/>
</dbReference>
<feature type="transmembrane region" description="Helical" evidence="6">
    <location>
        <begin position="69"/>
        <end position="86"/>
    </location>
</feature>
<reference evidence="9 10" key="1">
    <citation type="journal article" date="2020" name="Cell Host Microbe">
        <title>Functional and Genomic Variation between Human-Derived Isolates of Lachnospiraceae Reveals Inter- and Intra-Species Diversity.</title>
        <authorList>
            <person name="Sorbara M.T."/>
            <person name="Littmann E.R."/>
            <person name="Fontana E."/>
            <person name="Moody T.U."/>
            <person name="Kohout C.E."/>
            <person name="Gjonbalaj M."/>
            <person name="Eaton V."/>
            <person name="Seok R."/>
            <person name="Leiner I.M."/>
            <person name="Pamer E.G."/>
        </authorList>
    </citation>
    <scope>NUCLEOTIDE SEQUENCE [LARGE SCALE GENOMIC DNA]</scope>
    <source>
        <strain evidence="9 10">MSK.1.17</strain>
    </source>
</reference>
<accession>A0AAW5BUY8</accession>
<feature type="transmembrane region" description="Helical" evidence="6">
    <location>
        <begin position="280"/>
        <end position="299"/>
    </location>
</feature>
<feature type="transmembrane region" description="Helical" evidence="6">
    <location>
        <begin position="442"/>
        <end position="463"/>
    </location>
</feature>
<sequence length="507" mass="54408">METTAISLIPPLIVILLVIATRRVIISISAGIIASALILCGFRPGDAVEAVMGSAARIFYTEGNWDFDNMLLVLFILGLGMLTAFIDKNGGTIGFARWAQKRVKNAAMAQLLAVVLGIIIFIDDYFNALTVGEVSRSLTDRYKVSREKLAYIIDSTSAPVCSICPLSSWGAYIIALFAIILPGTDAPLNQFIETIPYNFYAIFSLALVFLSAIWNINLGRMNDAASIKADDGLPDSTHEKHATDLIMPISILVAVSVGTMYMTGCIFSGSWDVFEILQHASTYLSLCAGCAAGLGWAVYRYWHFHGNELFYTAFYGMKKVAGATAALLFAWVLIDMIGMLRPGAFLSGLLVQYNISSQLLPCLLFVFSAVMALATGFSWGVFGIMLPISVQMSSALGMGDAMLYCCLGAVLSGSVFGDHCSPISDTTILSSTGAQCVHMDHVISQLPYALFSAAVAASGFLTIGYTESLGAAFATQTGILCAATCLILTRRKHKGKVVRFARSAVDL</sequence>
<feature type="transmembrane region" description="Helical" evidence="6">
    <location>
        <begin position="169"/>
        <end position="188"/>
    </location>
</feature>
<evidence type="ECO:0000256" key="3">
    <source>
        <dbReference type="ARBA" id="ARBA00022692"/>
    </source>
</evidence>
<gene>
    <name evidence="9" type="ORF">G5B36_06015</name>
    <name evidence="8" type="ORF">L0N08_10300</name>
</gene>
<dbReference type="RefSeq" id="WP_165641658.1">
    <property type="nucleotide sequence ID" value="NZ_JAAITT010000006.1"/>
</dbReference>
<reference evidence="9" key="2">
    <citation type="submission" date="2020-02" db="EMBL/GenBank/DDBJ databases">
        <authorList>
            <person name="Littmann E."/>
            <person name="Sorbara M."/>
        </authorList>
    </citation>
    <scope>NUCLEOTIDE SEQUENCE</scope>
    <source>
        <strain evidence="9">MSK.1.17</strain>
    </source>
</reference>
<evidence type="ECO:0000313" key="8">
    <source>
        <dbReference type="EMBL" id="MCG4745802.1"/>
    </source>
</evidence>
<evidence type="ECO:0000256" key="2">
    <source>
        <dbReference type="ARBA" id="ARBA00022475"/>
    </source>
</evidence>
<evidence type="ECO:0000313" key="9">
    <source>
        <dbReference type="EMBL" id="NSJ48254.1"/>
    </source>
</evidence>
<feature type="transmembrane region" description="Helical" evidence="6">
    <location>
        <begin position="12"/>
        <end position="39"/>
    </location>
</feature>
<feature type="transmembrane region" description="Helical" evidence="6">
    <location>
        <begin position="107"/>
        <end position="126"/>
    </location>
</feature>
<evidence type="ECO:0000256" key="5">
    <source>
        <dbReference type="ARBA" id="ARBA00023136"/>
    </source>
</evidence>
<dbReference type="EMBL" id="JAAITT010000006">
    <property type="protein sequence ID" value="NSJ48254.1"/>
    <property type="molecule type" value="Genomic_DNA"/>
</dbReference>
<keyword evidence="10" id="KW-1185">Reference proteome</keyword>
<evidence type="ECO:0000256" key="6">
    <source>
        <dbReference type="SAM" id="Phobius"/>
    </source>
</evidence>
<feature type="transmembrane region" description="Helical" evidence="6">
    <location>
        <begin position="469"/>
        <end position="489"/>
    </location>
</feature>
<keyword evidence="5 6" id="KW-0472">Membrane</keyword>
<proteinExistence type="predicted"/>
<organism evidence="8 11">
    <name type="scientific">Enterocloster aldenensis</name>
    <dbReference type="NCBI Taxonomy" id="358742"/>
    <lineage>
        <taxon>Bacteria</taxon>
        <taxon>Bacillati</taxon>
        <taxon>Bacillota</taxon>
        <taxon>Clostridia</taxon>
        <taxon>Lachnospirales</taxon>
        <taxon>Lachnospiraceae</taxon>
        <taxon>Enterocloster</taxon>
    </lineage>
</organism>